<organism evidence="8 9">
    <name type="scientific">Nitrospirillum iridis</name>
    <dbReference type="NCBI Taxonomy" id="765888"/>
    <lineage>
        <taxon>Bacteria</taxon>
        <taxon>Pseudomonadati</taxon>
        <taxon>Pseudomonadota</taxon>
        <taxon>Alphaproteobacteria</taxon>
        <taxon>Rhodospirillales</taxon>
        <taxon>Azospirillaceae</taxon>
        <taxon>Nitrospirillum</taxon>
    </lineage>
</organism>
<keyword evidence="5 6" id="KW-0472">Membrane</keyword>
<dbReference type="GO" id="GO:0022857">
    <property type="term" value="F:transmembrane transporter activity"/>
    <property type="evidence" value="ECO:0007669"/>
    <property type="project" value="InterPro"/>
</dbReference>
<keyword evidence="3 6" id="KW-0812">Transmembrane</keyword>
<comment type="caution">
    <text evidence="8">The sequence shown here is derived from an EMBL/GenBank/DDBJ whole genome shotgun (WGS) entry which is preliminary data.</text>
</comment>
<evidence type="ECO:0000256" key="2">
    <source>
        <dbReference type="ARBA" id="ARBA00022448"/>
    </source>
</evidence>
<accession>A0A7X0EFI4</accession>
<evidence type="ECO:0000259" key="7">
    <source>
        <dbReference type="PROSITE" id="PS50850"/>
    </source>
</evidence>
<dbReference type="GO" id="GO:0016020">
    <property type="term" value="C:membrane"/>
    <property type="evidence" value="ECO:0007669"/>
    <property type="project" value="UniProtKB-SubCell"/>
</dbReference>
<name>A0A7X0EFI4_9PROT</name>
<dbReference type="EMBL" id="JACIIZ010000023">
    <property type="protein sequence ID" value="MBB6255057.1"/>
    <property type="molecule type" value="Genomic_DNA"/>
</dbReference>
<feature type="transmembrane region" description="Helical" evidence="6">
    <location>
        <begin position="70"/>
        <end position="91"/>
    </location>
</feature>
<keyword evidence="4 6" id="KW-1133">Transmembrane helix</keyword>
<evidence type="ECO:0000256" key="6">
    <source>
        <dbReference type="SAM" id="Phobius"/>
    </source>
</evidence>
<dbReference type="InterPro" id="IPR036259">
    <property type="entry name" value="MFS_trans_sf"/>
</dbReference>
<feature type="transmembrane region" description="Helical" evidence="6">
    <location>
        <begin position="251"/>
        <end position="272"/>
    </location>
</feature>
<evidence type="ECO:0000256" key="3">
    <source>
        <dbReference type="ARBA" id="ARBA00022692"/>
    </source>
</evidence>
<feature type="transmembrane region" description="Helical" evidence="6">
    <location>
        <begin position="98"/>
        <end position="118"/>
    </location>
</feature>
<protein>
    <submittedName>
        <fullName evidence="8">MFS family permease</fullName>
    </submittedName>
</protein>
<feature type="transmembrane region" description="Helical" evidence="6">
    <location>
        <begin position="158"/>
        <end position="182"/>
    </location>
</feature>
<sequence>MTTMRSEESLAPVPATAAGQADYPSRRTAWWTVTVLFLAAIVSIIDRGIINIVVDPVRHDLGLVDFQIGLLQGLAFGLFYATVGIPLGLIADRVSRRLLVTVGVLVWSLATIGGGLAATFGELFASRLLVGLGEAALGPAAVSLIADLFPPHRRGKPLSLFLTGQAVANGLAISLTSFIMAAAANGRFVGVPLLQDAAPWRVAFIGCGTLGLVVVAMMLMTREPPRRGIQGAADPISLADKLSFLKRNGAVFAPLYLGFALCFMAAYAAAAWSPAMLTRAFGLGPAMIGSWLGPFSMAFSFLGPLVGGLMIDHFARRSIAMAKFGILMVGPLLAIPSALAVFVPGPVFAMFLVASSSAIFAVLGATTFATLQAIVPPTMRGSAIALSGLVNTIIGATLGPLLVATLTDRLFRNPAQVGYSIAIVVIPALLGGAVLFALARRGMVRQRLSGGEAAAMLLAAEGQRVGPYR</sequence>
<dbReference type="Proteomes" id="UP000539175">
    <property type="component" value="Unassembled WGS sequence"/>
</dbReference>
<dbReference type="PANTHER" id="PTHR23505">
    <property type="entry name" value="SPINSTER"/>
    <property type="match status" value="1"/>
</dbReference>
<keyword evidence="9" id="KW-1185">Reference proteome</keyword>
<dbReference type="AlphaFoldDB" id="A0A7X0EFI4"/>
<feature type="transmembrane region" description="Helical" evidence="6">
    <location>
        <begin position="124"/>
        <end position="146"/>
    </location>
</feature>
<proteinExistence type="predicted"/>
<feature type="domain" description="Major facilitator superfamily (MFS) profile" evidence="7">
    <location>
        <begin position="32"/>
        <end position="445"/>
    </location>
</feature>
<feature type="transmembrane region" description="Helical" evidence="6">
    <location>
        <begin position="417"/>
        <end position="439"/>
    </location>
</feature>
<feature type="transmembrane region" description="Helical" evidence="6">
    <location>
        <begin position="383"/>
        <end position="405"/>
    </location>
</feature>
<feature type="transmembrane region" description="Helical" evidence="6">
    <location>
        <begin position="29"/>
        <end position="50"/>
    </location>
</feature>
<evidence type="ECO:0000256" key="5">
    <source>
        <dbReference type="ARBA" id="ARBA00023136"/>
    </source>
</evidence>
<dbReference type="PROSITE" id="PS50850">
    <property type="entry name" value="MFS"/>
    <property type="match status" value="1"/>
</dbReference>
<dbReference type="InterPro" id="IPR020846">
    <property type="entry name" value="MFS_dom"/>
</dbReference>
<evidence type="ECO:0000256" key="4">
    <source>
        <dbReference type="ARBA" id="ARBA00022989"/>
    </source>
</evidence>
<feature type="transmembrane region" description="Helical" evidence="6">
    <location>
        <begin position="324"/>
        <end position="343"/>
    </location>
</feature>
<reference evidence="8 9" key="1">
    <citation type="submission" date="2020-08" db="EMBL/GenBank/DDBJ databases">
        <title>Genomic Encyclopedia of Type Strains, Phase IV (KMG-IV): sequencing the most valuable type-strain genomes for metagenomic binning, comparative biology and taxonomic classification.</title>
        <authorList>
            <person name="Goeker M."/>
        </authorList>
    </citation>
    <scope>NUCLEOTIDE SEQUENCE [LARGE SCALE GENOMIC DNA]</scope>
    <source>
        <strain evidence="8 9">DSM 22198</strain>
    </source>
</reference>
<feature type="transmembrane region" description="Helical" evidence="6">
    <location>
        <begin position="292"/>
        <end position="312"/>
    </location>
</feature>
<dbReference type="InterPro" id="IPR044770">
    <property type="entry name" value="MFS_spinster-like"/>
</dbReference>
<comment type="subcellular location">
    <subcellularLocation>
        <location evidence="1">Membrane</location>
        <topology evidence="1">Multi-pass membrane protein</topology>
    </subcellularLocation>
</comment>
<evidence type="ECO:0000313" key="8">
    <source>
        <dbReference type="EMBL" id="MBB6255057.1"/>
    </source>
</evidence>
<dbReference type="Gene3D" id="1.20.1250.20">
    <property type="entry name" value="MFS general substrate transporter like domains"/>
    <property type="match status" value="2"/>
</dbReference>
<dbReference type="PANTHER" id="PTHR23505:SF79">
    <property type="entry name" value="PROTEIN SPINSTER"/>
    <property type="match status" value="1"/>
</dbReference>
<dbReference type="SUPFAM" id="SSF103473">
    <property type="entry name" value="MFS general substrate transporter"/>
    <property type="match status" value="1"/>
</dbReference>
<feature type="transmembrane region" description="Helical" evidence="6">
    <location>
        <begin position="202"/>
        <end position="220"/>
    </location>
</feature>
<feature type="transmembrane region" description="Helical" evidence="6">
    <location>
        <begin position="349"/>
        <end position="371"/>
    </location>
</feature>
<dbReference type="Pfam" id="PF07690">
    <property type="entry name" value="MFS_1"/>
    <property type="match status" value="1"/>
</dbReference>
<keyword evidence="2" id="KW-0813">Transport</keyword>
<evidence type="ECO:0000313" key="9">
    <source>
        <dbReference type="Proteomes" id="UP000539175"/>
    </source>
</evidence>
<gene>
    <name evidence="8" type="ORF">FHS74_005653</name>
</gene>
<dbReference type="InterPro" id="IPR011701">
    <property type="entry name" value="MFS"/>
</dbReference>
<evidence type="ECO:0000256" key="1">
    <source>
        <dbReference type="ARBA" id="ARBA00004141"/>
    </source>
</evidence>